<evidence type="ECO:0000313" key="2">
    <source>
        <dbReference type="Proteomes" id="UP000746160"/>
    </source>
</evidence>
<dbReference type="EMBL" id="JABZFG010000001">
    <property type="protein sequence ID" value="MBW0602347.1"/>
    <property type="molecule type" value="Genomic_DNA"/>
</dbReference>
<dbReference type="AlphaFoldDB" id="A0A9Q3L7U6"/>
<reference evidence="1" key="1">
    <citation type="journal article" date="2021" name="Genes Genomics">
        <title>Comparative genomic analysis of Mycoplasma anatis strains.</title>
        <authorList>
            <person name="Zhou Q."/>
            <person name="Mai K."/>
            <person name="Yang D."/>
            <person name="Liu J."/>
            <person name="Yan Z."/>
            <person name="Luo C."/>
            <person name="Tan Y."/>
            <person name="Cao S."/>
            <person name="Zhou Q."/>
            <person name="Chen L."/>
            <person name="Chen F."/>
        </authorList>
    </citation>
    <scope>NUCLEOTIDE SEQUENCE</scope>
    <source>
        <strain evidence="1">DP07</strain>
    </source>
</reference>
<protein>
    <submittedName>
        <fullName evidence="1">Uncharacterized protein</fullName>
    </submittedName>
</protein>
<name>A0A9Q3L7U6_9BACT</name>
<accession>A0A9Q3L7U6</accession>
<dbReference type="RefSeq" id="WP_225247289.1">
    <property type="nucleotide sequence ID" value="NZ_CP054878.1"/>
</dbReference>
<organism evidence="1 2">
    <name type="scientific">Mycoplasmopsis anatis</name>
    <dbReference type="NCBI Taxonomy" id="171279"/>
    <lineage>
        <taxon>Bacteria</taxon>
        <taxon>Bacillati</taxon>
        <taxon>Mycoplasmatota</taxon>
        <taxon>Mycoplasmoidales</taxon>
        <taxon>Metamycoplasmataceae</taxon>
        <taxon>Mycoplasmopsis</taxon>
    </lineage>
</organism>
<gene>
    <name evidence="1" type="ORF">MADP07_00055</name>
</gene>
<dbReference type="Proteomes" id="UP000746160">
    <property type="component" value="Unassembled WGS sequence"/>
</dbReference>
<evidence type="ECO:0000313" key="1">
    <source>
        <dbReference type="EMBL" id="MBW0602347.1"/>
    </source>
</evidence>
<sequence length="108" mass="13075">MLEEIQIYKTAKDLDLSFDFKILKFNDRIFEINIGGIFRNLQFNEKYCEWFMEDLIDFLLSNKYQLRWDIGVINLHNCKNLKLTDDEIKKLGTFFKEKVTSFDVYIID</sequence>
<proteinExistence type="predicted"/>
<comment type="caution">
    <text evidence="1">The sequence shown here is derived from an EMBL/GenBank/DDBJ whole genome shotgun (WGS) entry which is preliminary data.</text>
</comment>